<feature type="compositionally biased region" description="Low complexity" evidence="1">
    <location>
        <begin position="46"/>
        <end position="60"/>
    </location>
</feature>
<feature type="compositionally biased region" description="Basic and acidic residues" evidence="1">
    <location>
        <begin position="36"/>
        <end position="45"/>
    </location>
</feature>
<proteinExistence type="predicted"/>
<name>A0AAU7FD53_9NEIS</name>
<dbReference type="EMBL" id="CP157355">
    <property type="protein sequence ID" value="XBM01586.1"/>
    <property type="molecule type" value="Genomic_DNA"/>
</dbReference>
<organism evidence="2">
    <name type="scientific">Chitinibacter mangrovi</name>
    <dbReference type="NCBI Taxonomy" id="3153927"/>
    <lineage>
        <taxon>Bacteria</taxon>
        <taxon>Pseudomonadati</taxon>
        <taxon>Pseudomonadota</taxon>
        <taxon>Betaproteobacteria</taxon>
        <taxon>Neisseriales</taxon>
        <taxon>Chitinibacteraceae</taxon>
        <taxon>Chitinibacter</taxon>
    </lineage>
</organism>
<feature type="region of interest" description="Disordered" evidence="1">
    <location>
        <begin position="36"/>
        <end position="82"/>
    </location>
</feature>
<gene>
    <name evidence="2" type="ORF">ABHF33_04715</name>
</gene>
<sequence length="82" mass="9190">MPVSPSQLNTLLQALHDPAPLPSYRAAATLEKLKPEMSDPQRAEYEAALASASQQRQQAAKAREEAETELLDDWDKESLQWK</sequence>
<accession>A0AAU7FD53</accession>
<feature type="compositionally biased region" description="Acidic residues" evidence="1">
    <location>
        <begin position="66"/>
        <end position="75"/>
    </location>
</feature>
<protein>
    <submittedName>
        <fullName evidence="2">Uncharacterized protein</fullName>
    </submittedName>
</protein>
<dbReference type="RefSeq" id="WP_348945864.1">
    <property type="nucleotide sequence ID" value="NZ_CP157355.1"/>
</dbReference>
<dbReference type="AlphaFoldDB" id="A0AAU7FD53"/>
<evidence type="ECO:0000313" key="2">
    <source>
        <dbReference type="EMBL" id="XBM01586.1"/>
    </source>
</evidence>
<dbReference type="KEGG" id="cmav:ABHF33_04715"/>
<evidence type="ECO:0000256" key="1">
    <source>
        <dbReference type="SAM" id="MobiDB-lite"/>
    </source>
</evidence>
<reference evidence="2" key="1">
    <citation type="submission" date="2024-05" db="EMBL/GenBank/DDBJ databases">
        <authorList>
            <person name="Yang L."/>
            <person name="Pan L."/>
        </authorList>
    </citation>
    <scope>NUCLEOTIDE SEQUENCE</scope>
    <source>
        <strain evidence="2">FCG-7</strain>
    </source>
</reference>